<evidence type="ECO:0000256" key="9">
    <source>
        <dbReference type="ARBA" id="ARBA00022989"/>
    </source>
</evidence>
<feature type="transmembrane region" description="Helical" evidence="16">
    <location>
        <begin position="58"/>
        <end position="76"/>
    </location>
</feature>
<feature type="transmembrane region" description="Helical" evidence="16">
    <location>
        <begin position="104"/>
        <end position="129"/>
    </location>
</feature>
<keyword evidence="4" id="KW-0132">Cell division</keyword>
<dbReference type="PROSITE" id="PS50901">
    <property type="entry name" value="FTSK"/>
    <property type="match status" value="1"/>
</dbReference>
<evidence type="ECO:0000256" key="13">
    <source>
        <dbReference type="ARBA" id="ARBA00025923"/>
    </source>
</evidence>
<evidence type="ECO:0000256" key="12">
    <source>
        <dbReference type="ARBA" id="ARBA00023306"/>
    </source>
</evidence>
<dbReference type="InterPro" id="IPR027417">
    <property type="entry name" value="P-loop_NTPase"/>
</dbReference>
<dbReference type="InterPro" id="IPR003593">
    <property type="entry name" value="AAA+_ATPase"/>
</dbReference>
<evidence type="ECO:0000256" key="11">
    <source>
        <dbReference type="ARBA" id="ARBA00023136"/>
    </source>
</evidence>
<accession>A0A1F6MQP4</accession>
<evidence type="ECO:0000256" key="4">
    <source>
        <dbReference type="ARBA" id="ARBA00022618"/>
    </source>
</evidence>
<dbReference type="GO" id="GO:0007059">
    <property type="term" value="P:chromosome segregation"/>
    <property type="evidence" value="ECO:0007669"/>
    <property type="project" value="UniProtKB-KW"/>
</dbReference>
<dbReference type="STRING" id="1798683.A3C90_02080"/>
<comment type="subcellular location">
    <subcellularLocation>
        <location evidence="1">Cell membrane</location>
        <topology evidence="1">Multi-pass membrane protein</topology>
    </subcellularLocation>
</comment>
<dbReference type="Pfam" id="PF13491">
    <property type="entry name" value="FtsK_4TM"/>
    <property type="match status" value="1"/>
</dbReference>
<dbReference type="Pfam" id="PF17854">
    <property type="entry name" value="FtsK_alpha"/>
    <property type="match status" value="1"/>
</dbReference>
<dbReference type="EMBL" id="MFQE01000012">
    <property type="protein sequence ID" value="OGH73840.1"/>
    <property type="molecule type" value="Genomic_DNA"/>
</dbReference>
<feature type="region of interest" description="Disordered" evidence="15">
    <location>
        <begin position="169"/>
        <end position="255"/>
    </location>
</feature>
<dbReference type="CDD" id="cd01127">
    <property type="entry name" value="TrwB_TraG_TraD_VirD4"/>
    <property type="match status" value="1"/>
</dbReference>
<dbReference type="SUPFAM" id="SSF52540">
    <property type="entry name" value="P-loop containing nucleoside triphosphate hydrolases"/>
    <property type="match status" value="1"/>
</dbReference>
<feature type="transmembrane region" description="Helical" evidence="16">
    <location>
        <begin position="26"/>
        <end position="46"/>
    </location>
</feature>
<reference evidence="18 19" key="1">
    <citation type="journal article" date="2016" name="Nat. Commun.">
        <title>Thousands of microbial genomes shed light on interconnected biogeochemical processes in an aquifer system.</title>
        <authorList>
            <person name="Anantharaman K."/>
            <person name="Brown C.T."/>
            <person name="Hug L.A."/>
            <person name="Sharon I."/>
            <person name="Castelle C.J."/>
            <person name="Probst A.J."/>
            <person name="Thomas B.C."/>
            <person name="Singh A."/>
            <person name="Wilkins M.J."/>
            <person name="Karaoz U."/>
            <person name="Brodie E.L."/>
            <person name="Williams K.H."/>
            <person name="Hubbard S.S."/>
            <person name="Banfield J.F."/>
        </authorList>
    </citation>
    <scope>NUCLEOTIDE SEQUENCE [LARGE SCALE GENOMIC DNA]</scope>
</reference>
<evidence type="ECO:0000256" key="3">
    <source>
        <dbReference type="ARBA" id="ARBA00022475"/>
    </source>
</evidence>
<feature type="compositionally biased region" description="Acidic residues" evidence="15">
    <location>
        <begin position="772"/>
        <end position="802"/>
    </location>
</feature>
<dbReference type="GO" id="GO:0005524">
    <property type="term" value="F:ATP binding"/>
    <property type="evidence" value="ECO:0007669"/>
    <property type="project" value="UniProtKB-UniRule"/>
</dbReference>
<evidence type="ECO:0000256" key="10">
    <source>
        <dbReference type="ARBA" id="ARBA00023125"/>
    </source>
</evidence>
<dbReference type="SMART" id="SM00843">
    <property type="entry name" value="Ftsk_gamma"/>
    <property type="match status" value="1"/>
</dbReference>
<evidence type="ECO:0000256" key="7">
    <source>
        <dbReference type="ARBA" id="ARBA00022829"/>
    </source>
</evidence>
<evidence type="ECO:0000256" key="6">
    <source>
        <dbReference type="ARBA" id="ARBA00022741"/>
    </source>
</evidence>
<keyword evidence="3" id="KW-1003">Cell membrane</keyword>
<comment type="caution">
    <text evidence="18">The sequence shown here is derived from an EMBL/GenBank/DDBJ whole genome shotgun (WGS) entry which is preliminary data.</text>
</comment>
<dbReference type="InterPro" id="IPR002543">
    <property type="entry name" value="FtsK_dom"/>
</dbReference>
<dbReference type="Gene3D" id="3.30.980.40">
    <property type="match status" value="1"/>
</dbReference>
<keyword evidence="5 16" id="KW-0812">Transmembrane</keyword>
<dbReference type="GO" id="GO:0005886">
    <property type="term" value="C:plasma membrane"/>
    <property type="evidence" value="ECO:0007669"/>
    <property type="project" value="UniProtKB-SubCell"/>
</dbReference>
<dbReference type="Proteomes" id="UP000177457">
    <property type="component" value="Unassembled WGS sequence"/>
</dbReference>
<dbReference type="SMART" id="SM00382">
    <property type="entry name" value="AAA"/>
    <property type="match status" value="1"/>
</dbReference>
<sequence length="802" mass="87513">LLIALSFFGKAGTVGVILNDYLLSSLFGATRFATPVILLILAFFLVRDVEYDYRATHGIGAIIFFLAVAGFFHLGFEPSDMWREALEGRGGGIFGMAAWPLKQYVGFAASAIILAGLALVSTLLMFNTAIAHFVLFHKKMFAVFGTLGRSAVAAVGALSVSRRRSDGSDVEAYDEAYDDENADEETDEPEETEKTGEEDEGASKRRRFLTKAIQRGDAGDEGDEEKGEISEREETDEEEPELPYRTPKEAAPAADDAAYMKNVVVKPTPSLNLLSSKKGKPTSGDIKENAEIIADTFRQFKIDVVVENIRVGPSVTQYAVRPAKGVKLSKMTGLSNNLALNLAAHPIRIEAPIPGKALVGIEVPNERVARVTLRELLTSKPFRERPHNMMLALGIDVSGKHWFADLPRLPHLLIAGATGSGKTVCINTTLLSLLYQNTAETLRMILVDPKRVELTHYDGIPHLLSPVITNTKQTVNALKWTIGEMERRFDVLSKAGNRDIHSYNQKHPNTRLPHIVFVIDELADLMATAANVVEPGIIRLAQMARAVGIHLILATQRPSVDVITGLMKANIPGRIAFSVASLIDSRTILDASGAEKLLGRGDMLLQMAELSKPVRIQGAFVSEEELLAVTQYLKSGKGPAYDETILDKESAAGGAAAGTLNLFGGPSDDQDPMYDEAKQVIVEVGKASASFLQRKLKIGYARAARILDELEAAGVIGPADGAKPRDILTMETDMGGELNVFDDEDETRNSKLETREEDEGGNDQGLMINDQGAEEENEEEEEEEDSEEELENTGEESEEERY</sequence>
<dbReference type="Pfam" id="PF01580">
    <property type="entry name" value="FtsK_SpoIIIE"/>
    <property type="match status" value="1"/>
</dbReference>
<keyword evidence="8 14" id="KW-0067">ATP-binding</keyword>
<dbReference type="PANTHER" id="PTHR22683">
    <property type="entry name" value="SPORULATION PROTEIN RELATED"/>
    <property type="match status" value="1"/>
</dbReference>
<feature type="domain" description="FtsK" evidence="17">
    <location>
        <begin position="399"/>
        <end position="586"/>
    </location>
</feature>
<dbReference type="InterPro" id="IPR036390">
    <property type="entry name" value="WH_DNA-bd_sf"/>
</dbReference>
<dbReference type="Gene3D" id="3.40.50.300">
    <property type="entry name" value="P-loop containing nucleotide triphosphate hydrolases"/>
    <property type="match status" value="1"/>
</dbReference>
<keyword evidence="12" id="KW-0131">Cell cycle</keyword>
<comment type="similarity">
    <text evidence="2">Belongs to the FtsK/SpoIIIE/SftA family.</text>
</comment>
<evidence type="ECO:0000313" key="19">
    <source>
        <dbReference type="Proteomes" id="UP000177457"/>
    </source>
</evidence>
<dbReference type="SUPFAM" id="SSF46785">
    <property type="entry name" value="Winged helix' DNA-binding domain"/>
    <property type="match status" value="1"/>
</dbReference>
<evidence type="ECO:0000256" key="5">
    <source>
        <dbReference type="ARBA" id="ARBA00022692"/>
    </source>
</evidence>
<dbReference type="InterPro" id="IPR041027">
    <property type="entry name" value="FtsK_alpha"/>
</dbReference>
<keyword evidence="10" id="KW-0238">DNA-binding</keyword>
<keyword evidence="6 14" id="KW-0547">Nucleotide-binding</keyword>
<gene>
    <name evidence="18" type="ORF">A3C90_02080</name>
</gene>
<dbReference type="PANTHER" id="PTHR22683:SF41">
    <property type="entry name" value="DNA TRANSLOCASE FTSK"/>
    <property type="match status" value="1"/>
</dbReference>
<dbReference type="InterPro" id="IPR025199">
    <property type="entry name" value="FtsK_4TM"/>
</dbReference>
<name>A0A1F6MQP4_9BACT</name>
<dbReference type="Gene3D" id="1.10.10.10">
    <property type="entry name" value="Winged helix-like DNA-binding domain superfamily/Winged helix DNA-binding domain"/>
    <property type="match status" value="1"/>
</dbReference>
<dbReference type="AlphaFoldDB" id="A0A1F6MQP4"/>
<keyword evidence="7" id="KW-0159">Chromosome partition</keyword>
<dbReference type="InterPro" id="IPR018541">
    <property type="entry name" value="Ftsk_gamma"/>
</dbReference>
<evidence type="ECO:0000256" key="16">
    <source>
        <dbReference type="SAM" id="Phobius"/>
    </source>
</evidence>
<comment type="subunit">
    <text evidence="13">Homohexamer. Forms a ring that surrounds DNA.</text>
</comment>
<feature type="region of interest" description="Disordered" evidence="15">
    <location>
        <begin position="735"/>
        <end position="802"/>
    </location>
</feature>
<dbReference type="GO" id="GO:0003677">
    <property type="term" value="F:DNA binding"/>
    <property type="evidence" value="ECO:0007669"/>
    <property type="project" value="UniProtKB-KW"/>
</dbReference>
<evidence type="ECO:0000256" key="15">
    <source>
        <dbReference type="SAM" id="MobiDB-lite"/>
    </source>
</evidence>
<dbReference type="InterPro" id="IPR036388">
    <property type="entry name" value="WH-like_DNA-bd_sf"/>
</dbReference>
<protein>
    <recommendedName>
        <fullName evidence="17">FtsK domain-containing protein</fullName>
    </recommendedName>
</protein>
<proteinExistence type="inferred from homology"/>
<keyword evidence="9 16" id="KW-1133">Transmembrane helix</keyword>
<evidence type="ECO:0000259" key="17">
    <source>
        <dbReference type="PROSITE" id="PS50901"/>
    </source>
</evidence>
<feature type="non-terminal residue" evidence="18">
    <location>
        <position position="1"/>
    </location>
</feature>
<evidence type="ECO:0000256" key="2">
    <source>
        <dbReference type="ARBA" id="ARBA00006474"/>
    </source>
</evidence>
<feature type="compositionally biased region" description="Acidic residues" evidence="15">
    <location>
        <begin position="169"/>
        <end position="200"/>
    </location>
</feature>
<keyword evidence="11 16" id="KW-0472">Membrane</keyword>
<evidence type="ECO:0000256" key="14">
    <source>
        <dbReference type="PROSITE-ProRule" id="PRU00289"/>
    </source>
</evidence>
<feature type="binding site" evidence="14">
    <location>
        <begin position="416"/>
        <end position="423"/>
    </location>
    <ligand>
        <name>ATP</name>
        <dbReference type="ChEBI" id="CHEBI:30616"/>
    </ligand>
</feature>
<evidence type="ECO:0000256" key="1">
    <source>
        <dbReference type="ARBA" id="ARBA00004651"/>
    </source>
</evidence>
<organism evidence="18 19">
    <name type="scientific">Candidatus Magasanikbacteria bacterium RIFCSPHIGHO2_02_FULL_51_14</name>
    <dbReference type="NCBI Taxonomy" id="1798683"/>
    <lineage>
        <taxon>Bacteria</taxon>
        <taxon>Candidatus Magasanikiibacteriota</taxon>
    </lineage>
</organism>
<dbReference type="Pfam" id="PF09397">
    <property type="entry name" value="FtsK_gamma"/>
    <property type="match status" value="1"/>
</dbReference>
<dbReference type="InterPro" id="IPR050206">
    <property type="entry name" value="FtsK/SpoIIIE/SftA"/>
</dbReference>
<evidence type="ECO:0000313" key="18">
    <source>
        <dbReference type="EMBL" id="OGH73840.1"/>
    </source>
</evidence>
<feature type="transmembrane region" description="Helical" evidence="16">
    <location>
        <begin position="141"/>
        <end position="160"/>
    </location>
</feature>
<dbReference type="GO" id="GO:0051301">
    <property type="term" value="P:cell division"/>
    <property type="evidence" value="ECO:0007669"/>
    <property type="project" value="UniProtKB-KW"/>
</dbReference>
<evidence type="ECO:0000256" key="8">
    <source>
        <dbReference type="ARBA" id="ARBA00022840"/>
    </source>
</evidence>